<protein>
    <recommendedName>
        <fullName evidence="1">Arginine biosynthesis bifunctional protein ArgJ</fullName>
    </recommendedName>
    <domain>
        <recommendedName>
            <fullName evidence="1">Glutamate N-acetyltransferase</fullName>
            <ecNumber evidence="1">2.3.1.35</ecNumber>
        </recommendedName>
        <alternativeName>
            <fullName evidence="1">Ornithine acetyltransferase</fullName>
            <shortName evidence="1">OATase</shortName>
        </alternativeName>
        <alternativeName>
            <fullName evidence="1">Ornithine transacetylase</fullName>
        </alternativeName>
    </domain>
    <domain>
        <recommendedName>
            <fullName evidence="1">Amino-acid acetyltransferase</fullName>
            <ecNumber evidence="1">2.3.1.1</ecNumber>
        </recommendedName>
        <alternativeName>
            <fullName evidence="1">N-acetylglutamate synthase</fullName>
            <shortName evidence="1">AGSase</shortName>
        </alternativeName>
    </domain>
    <component>
        <recommendedName>
            <fullName evidence="1">Arginine biosynthesis bifunctional protein ArgJ alpha chain</fullName>
        </recommendedName>
    </component>
    <component>
        <recommendedName>
            <fullName evidence="1">Arginine biosynthesis bifunctional protein ArgJ beta chain</fullName>
        </recommendedName>
    </component>
</protein>
<feature type="active site" description="Nucleophile" evidence="1">
    <location>
        <position position="190"/>
    </location>
</feature>
<feature type="chain" id="PRO_5044907262" description="Arginine biosynthesis bifunctional protein ArgJ beta chain" evidence="1">
    <location>
        <begin position="190"/>
        <end position="406"/>
    </location>
</feature>
<proteinExistence type="inferred from homology"/>
<keyword evidence="1" id="KW-0068">Autocatalytic cleavage</keyword>
<comment type="similarity">
    <text evidence="1">Belongs to the ArgJ family.</text>
</comment>
<feature type="binding site" evidence="1">
    <location>
        <position position="190"/>
    </location>
    <ligand>
        <name>substrate</name>
    </ligand>
</feature>
<comment type="subunit">
    <text evidence="1">Heterotetramer of two alpha and two beta chains.</text>
</comment>
<dbReference type="PANTHER" id="PTHR23100:SF0">
    <property type="entry name" value="ARGININE BIOSYNTHESIS BIFUNCTIONAL PROTEIN ARGJ, MITOCHONDRIAL"/>
    <property type="match status" value="1"/>
</dbReference>
<dbReference type="RefSeq" id="WP_219042420.1">
    <property type="nucleotide sequence ID" value="NZ_JAHWDQ010000001.1"/>
</dbReference>
<keyword evidence="1" id="KW-0055">Arginine biosynthesis</keyword>
<keyword evidence="1" id="KW-0511">Multifunctional enzyme</keyword>
<dbReference type="EC" id="2.3.1.1" evidence="1"/>
<feature type="binding site" evidence="1">
    <location>
        <position position="401"/>
    </location>
    <ligand>
        <name>substrate</name>
    </ligand>
</feature>
<keyword evidence="1 2" id="KW-0808">Transferase</keyword>
<keyword evidence="1 2" id="KW-0012">Acyltransferase</keyword>
<dbReference type="Proteomes" id="UP001166291">
    <property type="component" value="Unassembled WGS sequence"/>
</dbReference>
<keyword evidence="1" id="KW-0028">Amino-acid biosynthesis</keyword>
<comment type="function">
    <text evidence="1">Catalyzes two activities which are involved in the cyclic version of arginine biosynthesis: the synthesis of N-acetylglutamate from glutamate and acetyl-CoA as the acetyl donor, and of ornithine by transacetylation between N(2)-acetylornithine and glutamate.</text>
</comment>
<keyword evidence="1" id="KW-0963">Cytoplasm</keyword>
<dbReference type="NCBIfam" id="NF003802">
    <property type="entry name" value="PRK05388.1"/>
    <property type="match status" value="1"/>
</dbReference>
<keyword evidence="3" id="KW-1185">Reference proteome</keyword>
<feature type="binding site" evidence="1">
    <location>
        <position position="179"/>
    </location>
    <ligand>
        <name>substrate</name>
    </ligand>
</feature>
<accession>A0ABS6VPG9</accession>
<evidence type="ECO:0000256" key="1">
    <source>
        <dbReference type="HAMAP-Rule" id="MF_01106"/>
    </source>
</evidence>
<feature type="binding site" evidence="1">
    <location>
        <position position="153"/>
    </location>
    <ligand>
        <name>substrate</name>
    </ligand>
</feature>
<gene>
    <name evidence="1 2" type="primary">argJ</name>
    <name evidence="2" type="ORF">KXJ70_05410</name>
</gene>
<comment type="pathway">
    <text evidence="1">Amino-acid biosynthesis; L-arginine biosynthesis; L-ornithine and N-acetyl-L-glutamate from L-glutamate and N(2)-acetyl-L-ornithine (cyclic): step 1/1.</text>
</comment>
<dbReference type="Pfam" id="PF01960">
    <property type="entry name" value="ArgJ"/>
    <property type="match status" value="1"/>
</dbReference>
<comment type="caution">
    <text evidence="2">The sequence shown here is derived from an EMBL/GenBank/DDBJ whole genome shotgun (WGS) entry which is preliminary data.</text>
</comment>
<organism evidence="2 3">
    <name type="scientific">Zhongshania aquimaris</name>
    <dbReference type="NCBI Taxonomy" id="2857107"/>
    <lineage>
        <taxon>Bacteria</taxon>
        <taxon>Pseudomonadati</taxon>
        <taxon>Pseudomonadota</taxon>
        <taxon>Gammaproteobacteria</taxon>
        <taxon>Cellvibrionales</taxon>
        <taxon>Spongiibacteraceae</taxon>
        <taxon>Zhongshania</taxon>
    </lineage>
</organism>
<comment type="catalytic activity">
    <reaction evidence="1">
        <text>L-glutamate + acetyl-CoA = N-acetyl-L-glutamate + CoA + H(+)</text>
        <dbReference type="Rhea" id="RHEA:24292"/>
        <dbReference type="ChEBI" id="CHEBI:15378"/>
        <dbReference type="ChEBI" id="CHEBI:29985"/>
        <dbReference type="ChEBI" id="CHEBI:44337"/>
        <dbReference type="ChEBI" id="CHEBI:57287"/>
        <dbReference type="ChEBI" id="CHEBI:57288"/>
        <dbReference type="EC" id="2.3.1.1"/>
    </reaction>
</comment>
<feature type="binding site" evidence="1">
    <location>
        <position position="277"/>
    </location>
    <ligand>
        <name>substrate</name>
    </ligand>
</feature>
<dbReference type="GO" id="GO:0004358">
    <property type="term" value="F:L-glutamate N-acetyltransferase activity, acting on acetyl-L-ornithine as donor"/>
    <property type="evidence" value="ECO:0007669"/>
    <property type="project" value="UniProtKB-EC"/>
</dbReference>
<sequence length="406" mass="41989">MAVGSGDLGTLHSVDGVRIGVASAGIKKAGRIDTVVFELAEGSSVAGVFTLNAFCAAPVTVAKKHLAADSPRYLLINTGNANAGTGAIGMADAHASCAELAEHVGVAPEQILPFSTGVIGEKLPLDKLVAAMPAAVTALSADAWERAANGIMTTDTRPKATSRKIEIDGRTITVTGISKGAGMIKPNMATMLGYVATDAAIAPDVLQAMLDVAADASFNRITIDGDTSTNDSCVLVATGKAGGELLSASEGQTFEKLQAAFNEVFLELAHAIVRDGEGATKFVAVEVAGAKDVSESLKVAYAVAESPLVKTALFASDPNWGRILAAIGRAGVEALDVSILTVHLDDVLITEHGGRAASYTEAAGAAVMKQSEITIRINLNRGQHTETVWTTDFSYDYVKINAEYRS</sequence>
<dbReference type="InterPro" id="IPR002813">
    <property type="entry name" value="Arg_biosynth_ArgJ"/>
</dbReference>
<feature type="site" description="Involved in the stabilization of negative charge on the oxyanion by the formation of the oxyanion hole" evidence="1">
    <location>
        <position position="116"/>
    </location>
</feature>
<dbReference type="NCBIfam" id="TIGR00120">
    <property type="entry name" value="ArgJ"/>
    <property type="match status" value="1"/>
</dbReference>
<feature type="binding site" evidence="1">
    <location>
        <position position="406"/>
    </location>
    <ligand>
        <name>substrate</name>
    </ligand>
</feature>
<evidence type="ECO:0000313" key="3">
    <source>
        <dbReference type="Proteomes" id="UP001166291"/>
    </source>
</evidence>
<dbReference type="HAMAP" id="MF_01106">
    <property type="entry name" value="ArgJ"/>
    <property type="match status" value="1"/>
</dbReference>
<comment type="pathway">
    <text evidence="1">Amino-acid biosynthesis; L-arginine biosynthesis; N(2)-acetyl-L-ornithine from L-glutamate: step 1/4.</text>
</comment>
<dbReference type="CDD" id="cd02152">
    <property type="entry name" value="OAT"/>
    <property type="match status" value="1"/>
</dbReference>
<feature type="site" description="Cleavage; by autolysis" evidence="1">
    <location>
        <begin position="189"/>
        <end position="190"/>
    </location>
</feature>
<dbReference type="EC" id="2.3.1.35" evidence="1"/>
<comment type="subcellular location">
    <subcellularLocation>
        <location evidence="1">Cytoplasm</location>
    </subcellularLocation>
</comment>
<dbReference type="PANTHER" id="PTHR23100">
    <property type="entry name" value="ARGININE BIOSYNTHESIS BIFUNCTIONAL PROTEIN ARGJ"/>
    <property type="match status" value="1"/>
</dbReference>
<reference evidence="2" key="1">
    <citation type="submission" date="2021-07" db="EMBL/GenBank/DDBJ databases">
        <title>Zhongshania sp. CAU 1632 isolated from seawater.</title>
        <authorList>
            <person name="Kim W."/>
        </authorList>
    </citation>
    <scope>NUCLEOTIDE SEQUENCE</scope>
    <source>
        <strain evidence="2">CAU 1632</strain>
    </source>
</reference>
<name>A0ABS6VPG9_9GAMM</name>
<feature type="site" description="Involved in the stabilization of negative charge on the oxyanion by the formation of the oxyanion hole" evidence="1">
    <location>
        <position position="117"/>
    </location>
</feature>
<comment type="catalytic activity">
    <reaction evidence="1">
        <text>N(2)-acetyl-L-ornithine + L-glutamate = N-acetyl-L-glutamate + L-ornithine</text>
        <dbReference type="Rhea" id="RHEA:15349"/>
        <dbReference type="ChEBI" id="CHEBI:29985"/>
        <dbReference type="ChEBI" id="CHEBI:44337"/>
        <dbReference type="ChEBI" id="CHEBI:46911"/>
        <dbReference type="ChEBI" id="CHEBI:57805"/>
        <dbReference type="EC" id="2.3.1.35"/>
    </reaction>
</comment>
<evidence type="ECO:0000313" key="2">
    <source>
        <dbReference type="EMBL" id="MBW2940201.1"/>
    </source>
</evidence>
<feature type="chain" id="PRO_5044907261" description="Arginine biosynthesis bifunctional protein ArgJ alpha chain" evidence="1">
    <location>
        <begin position="1"/>
        <end position="189"/>
    </location>
</feature>
<dbReference type="EMBL" id="JAHWDQ010000001">
    <property type="protein sequence ID" value="MBW2940201.1"/>
    <property type="molecule type" value="Genomic_DNA"/>
</dbReference>